<accession>A0A2N9Y8W8</accession>
<dbReference type="AlphaFoldDB" id="A0A2N9Y8W8"/>
<dbReference type="STRING" id="85701.BM1374166_01779"/>
<organism evidence="1 2">
    <name type="scientific">Bartonella tribocorum</name>
    <dbReference type="NCBI Taxonomy" id="85701"/>
    <lineage>
        <taxon>Bacteria</taxon>
        <taxon>Pseudomonadati</taxon>
        <taxon>Pseudomonadota</taxon>
        <taxon>Alphaproteobacteria</taxon>
        <taxon>Hyphomicrobiales</taxon>
        <taxon>Bartonellaceae</taxon>
        <taxon>Bartonella</taxon>
    </lineage>
</organism>
<gene>
    <name evidence="1" type="ORF">CER18_08025</name>
</gene>
<dbReference type="EMBL" id="NJGE01000023">
    <property type="protein sequence ID" value="PIT68151.1"/>
    <property type="molecule type" value="Genomic_DNA"/>
</dbReference>
<reference evidence="1 2" key="1">
    <citation type="submission" date="2017-06" db="EMBL/GenBank/DDBJ databases">
        <title>Draft genome of Bartonella tribocorum strain L103, isolated from a rodent in Laos.</title>
        <authorList>
            <person name="Hadjadj L."/>
            <person name="Jiyipong T."/>
            <person name="Morand S."/>
            <person name="Diene S.M."/>
            <person name="Rolain J.-M."/>
        </authorList>
    </citation>
    <scope>NUCLEOTIDE SEQUENCE [LARGE SCALE GENOMIC DNA]</scope>
    <source>
        <strain evidence="1 2">L103</strain>
    </source>
</reference>
<evidence type="ECO:0000313" key="2">
    <source>
        <dbReference type="Proteomes" id="UP000229839"/>
    </source>
</evidence>
<protein>
    <submittedName>
        <fullName evidence="1">Uncharacterized protein</fullName>
    </submittedName>
</protein>
<sequence length="159" mass="18568">MLMRIKKEITKSPKTDLWIICALSPDQQREWTGKWCLKNKQIPINCDDVNDLSASGSFYRSRQNDYYGSSPSNHFPQKMTISFMRLMLLLITTLKAHYSLSLLIRCEVLYRPKCLLNFGVVIKNNFSWIFEWGYETATFSQKNVLFSENSHCTVYGTTQ</sequence>
<name>A0A2N9Y8W8_9HYPH</name>
<comment type="caution">
    <text evidence="1">The sequence shown here is derived from an EMBL/GenBank/DDBJ whole genome shotgun (WGS) entry which is preliminary data.</text>
</comment>
<evidence type="ECO:0000313" key="1">
    <source>
        <dbReference type="EMBL" id="PIT68151.1"/>
    </source>
</evidence>
<proteinExistence type="predicted"/>
<dbReference type="Proteomes" id="UP000229839">
    <property type="component" value="Unassembled WGS sequence"/>
</dbReference>